<dbReference type="OrthoDB" id="3063940at2759"/>
<feature type="region of interest" description="Disordered" evidence="1">
    <location>
        <begin position="133"/>
        <end position="211"/>
    </location>
</feature>
<proteinExistence type="predicted"/>
<dbReference type="AlphaFoldDB" id="A0A8H6Y855"/>
<dbReference type="EMBL" id="JACAZI010000008">
    <property type="protein sequence ID" value="KAF7353941.1"/>
    <property type="molecule type" value="Genomic_DNA"/>
</dbReference>
<reference evidence="2" key="1">
    <citation type="submission" date="2020-05" db="EMBL/GenBank/DDBJ databases">
        <title>Mycena genomes resolve the evolution of fungal bioluminescence.</title>
        <authorList>
            <person name="Tsai I.J."/>
        </authorList>
    </citation>
    <scope>NUCLEOTIDE SEQUENCE</scope>
    <source>
        <strain evidence="2">CCC161011</strain>
    </source>
</reference>
<feature type="region of interest" description="Disordered" evidence="1">
    <location>
        <begin position="73"/>
        <end position="108"/>
    </location>
</feature>
<protein>
    <submittedName>
        <fullName evidence="2">Uncharacterized protein</fullName>
    </submittedName>
</protein>
<accession>A0A8H6Y855</accession>
<comment type="caution">
    <text evidence="2">The sequence shown here is derived from an EMBL/GenBank/DDBJ whole genome shotgun (WGS) entry which is preliminary data.</text>
</comment>
<sequence length="326" mass="35320">MWIWDVFTCDGSDPGADKEWLSPQVRITQYVVLFKRMPKPVGPHRSFCQPAPLYLLPYFLPWPLLLRPRRGPRRCPTHPTSSPATPRCGPRVRPGTQSSPVYTSSNPSASYVPAKPRLRLAVQVVVPSHDEKLPSRRFDPFADEPPVASTSQLQNVAPAPSHLARGRPLTPLCISSPLPPAAAPASPSPPTGRRRAPSFSAGSGAALPRTRDVSSLSSLTLSSQLCSAPSPAPSLTRIAPPQAQAKAKPEAPPVPLAPTPFHARHYPTPDARARLLARTLLNRIHAVGRPRSMYSCSAYAKTNGYESECGSRGYVRSRLSEVTMAC</sequence>
<evidence type="ECO:0000313" key="3">
    <source>
        <dbReference type="Proteomes" id="UP000620124"/>
    </source>
</evidence>
<name>A0A8H6Y855_9AGAR</name>
<dbReference type="Proteomes" id="UP000620124">
    <property type="component" value="Unassembled WGS sequence"/>
</dbReference>
<gene>
    <name evidence="2" type="ORF">MVEN_01080400</name>
</gene>
<evidence type="ECO:0000256" key="1">
    <source>
        <dbReference type="SAM" id="MobiDB-lite"/>
    </source>
</evidence>
<feature type="compositionally biased region" description="Polar residues" evidence="1">
    <location>
        <begin position="95"/>
        <end position="108"/>
    </location>
</feature>
<feature type="compositionally biased region" description="Pro residues" evidence="1">
    <location>
        <begin position="177"/>
        <end position="190"/>
    </location>
</feature>
<evidence type="ECO:0000313" key="2">
    <source>
        <dbReference type="EMBL" id="KAF7353941.1"/>
    </source>
</evidence>
<feature type="region of interest" description="Disordered" evidence="1">
    <location>
        <begin position="230"/>
        <end position="257"/>
    </location>
</feature>
<organism evidence="2 3">
    <name type="scientific">Mycena venus</name>
    <dbReference type="NCBI Taxonomy" id="2733690"/>
    <lineage>
        <taxon>Eukaryota</taxon>
        <taxon>Fungi</taxon>
        <taxon>Dikarya</taxon>
        <taxon>Basidiomycota</taxon>
        <taxon>Agaricomycotina</taxon>
        <taxon>Agaricomycetes</taxon>
        <taxon>Agaricomycetidae</taxon>
        <taxon>Agaricales</taxon>
        <taxon>Marasmiineae</taxon>
        <taxon>Mycenaceae</taxon>
        <taxon>Mycena</taxon>
    </lineage>
</organism>
<keyword evidence="3" id="KW-1185">Reference proteome</keyword>